<evidence type="ECO:0000259" key="1">
    <source>
        <dbReference type="PROSITE" id="PS50404"/>
    </source>
</evidence>
<dbReference type="Gene3D" id="1.20.1050.10">
    <property type="match status" value="1"/>
</dbReference>
<dbReference type="InterPro" id="IPR040079">
    <property type="entry name" value="Glutathione_S-Trfase"/>
</dbReference>
<dbReference type="RefSeq" id="WP_214235953.1">
    <property type="nucleotide sequence ID" value="NZ_JABBFR010000002.1"/>
</dbReference>
<feature type="domain" description="GST N-terminal" evidence="1">
    <location>
        <begin position="1"/>
        <end position="77"/>
    </location>
</feature>
<dbReference type="SUPFAM" id="SSF47616">
    <property type="entry name" value="GST C-terminal domain-like"/>
    <property type="match status" value="1"/>
</dbReference>
<evidence type="ECO:0000313" key="3">
    <source>
        <dbReference type="Proteomes" id="UP000790096"/>
    </source>
</evidence>
<organism evidence="2 3">
    <name type="scientific">Rosenbergiella gaditana</name>
    <dbReference type="NCBI Taxonomy" id="2726987"/>
    <lineage>
        <taxon>Bacteria</taxon>
        <taxon>Pseudomonadati</taxon>
        <taxon>Pseudomonadota</taxon>
        <taxon>Gammaproteobacteria</taxon>
        <taxon>Enterobacterales</taxon>
        <taxon>Erwiniaceae</taxon>
        <taxon>Rosenbergiella</taxon>
    </lineage>
</organism>
<dbReference type="EMBL" id="JABBFR010000002">
    <property type="protein sequence ID" value="MBT0723354.1"/>
    <property type="molecule type" value="Genomic_DNA"/>
</dbReference>
<dbReference type="InterPro" id="IPR036249">
    <property type="entry name" value="Thioredoxin-like_sf"/>
</dbReference>
<dbReference type="NCBIfam" id="TIGR02182">
    <property type="entry name" value="GRXB"/>
    <property type="match status" value="1"/>
</dbReference>
<name>A0ABS5STF9_9GAMM</name>
<dbReference type="InterPro" id="IPR004045">
    <property type="entry name" value="Glutathione_S-Trfase_N"/>
</dbReference>
<keyword evidence="3" id="KW-1185">Reference proteome</keyword>
<dbReference type="Pfam" id="PF13417">
    <property type="entry name" value="GST_N_3"/>
    <property type="match status" value="1"/>
</dbReference>
<dbReference type="InterPro" id="IPR011901">
    <property type="entry name" value="Grx2"/>
</dbReference>
<protein>
    <submittedName>
        <fullName evidence="2">Glutaredoxin 2</fullName>
    </submittedName>
</protein>
<dbReference type="InterPro" id="IPR036282">
    <property type="entry name" value="Glutathione-S-Trfase_C_sf"/>
</dbReference>
<reference evidence="2 3" key="1">
    <citation type="submission" date="2020-04" db="EMBL/GenBank/DDBJ databases">
        <title>Genome sequencing of Rosenbergiella species.</title>
        <authorList>
            <person name="Alvarez-Perez S."/>
            <person name="Lievens B."/>
        </authorList>
    </citation>
    <scope>NUCLEOTIDE SEQUENCE [LARGE SCALE GENOMIC DNA]</scope>
    <source>
        <strain evidence="2 3">S61</strain>
    </source>
</reference>
<sequence>MHLYVYDHCPFCVKARMIFGLHQQPVELSFLLNDDEETPNKLIGKKMLPILVKDDCSAMGESLDIVDYIESRSATPRLSTTTSPALAQWLAEVGTYINKLLLPIMPTTDFAEFSTPSSRDYYSAKKQAYIGDFDSLREQRAMLVEKINQDLIRLADIIKSPHAVNGTLSYDDIHLFPVLRNLTLVKAITWPAPVAALRDSLSAQTAVPLLFDLAH</sequence>
<comment type="caution">
    <text evidence="2">The sequence shown here is derived from an EMBL/GenBank/DDBJ whole genome shotgun (WGS) entry which is preliminary data.</text>
</comment>
<dbReference type="SFLD" id="SFLDG01183">
    <property type="entry name" value="Grx2-like"/>
    <property type="match status" value="1"/>
</dbReference>
<dbReference type="SFLD" id="SFLDS00019">
    <property type="entry name" value="Glutathione_Transferase_(cytos"/>
    <property type="match status" value="1"/>
</dbReference>
<dbReference type="Pfam" id="PF04399">
    <property type="entry name" value="Glutaredoxin2_C"/>
    <property type="match status" value="1"/>
</dbReference>
<proteinExistence type="predicted"/>
<evidence type="ECO:0000313" key="2">
    <source>
        <dbReference type="EMBL" id="MBT0723354.1"/>
    </source>
</evidence>
<dbReference type="SFLD" id="SFLDG01204">
    <property type="entry name" value="Grx2-like.1"/>
    <property type="match status" value="1"/>
</dbReference>
<dbReference type="InterPro" id="IPR007494">
    <property type="entry name" value="Glutaredoxin2_C"/>
</dbReference>
<dbReference type="SUPFAM" id="SSF52833">
    <property type="entry name" value="Thioredoxin-like"/>
    <property type="match status" value="1"/>
</dbReference>
<gene>
    <name evidence="2" type="primary">grxB</name>
    <name evidence="2" type="ORF">HH682_02610</name>
</gene>
<dbReference type="PROSITE" id="PS50404">
    <property type="entry name" value="GST_NTER"/>
    <property type="match status" value="1"/>
</dbReference>
<accession>A0ABS5STF9</accession>
<dbReference type="NCBIfam" id="NF007702">
    <property type="entry name" value="PRK10387.1"/>
    <property type="match status" value="1"/>
</dbReference>
<dbReference type="Gene3D" id="3.40.30.10">
    <property type="entry name" value="Glutaredoxin"/>
    <property type="match status" value="1"/>
</dbReference>
<dbReference type="Proteomes" id="UP000790096">
    <property type="component" value="Unassembled WGS sequence"/>
</dbReference>
<dbReference type="CDD" id="cd03199">
    <property type="entry name" value="GST_C_GRX2"/>
    <property type="match status" value="1"/>
</dbReference>